<protein>
    <recommendedName>
        <fullName evidence="5">MD-2-related lipid-recognition domain-containing protein</fullName>
    </recommendedName>
</protein>
<evidence type="ECO:0000256" key="1">
    <source>
        <dbReference type="ARBA" id="ARBA00004613"/>
    </source>
</evidence>
<dbReference type="Pfam" id="PF02221">
    <property type="entry name" value="E1_DerP2_DerF2"/>
    <property type="match status" value="1"/>
</dbReference>
<sequence>MLSLLVLLAGLLAVQGQTTNVQRCSGRGRNAPLPINAYVEGCVDPPCPLPRGSFATVHLVFRAPRKLMRMTTHAQAFVVIVPINYPLGEFAETCNFLSNSFCPVMEDEVLQYTLQMQIETGFPVEVSVTVEFRIEDEANESILCIRVPITVVPPVSA</sequence>
<dbReference type="Proteomes" id="UP001549921">
    <property type="component" value="Unassembled WGS sequence"/>
</dbReference>
<keyword evidence="4" id="KW-0732">Signal</keyword>
<dbReference type="InterPro" id="IPR003172">
    <property type="entry name" value="ML_dom"/>
</dbReference>
<comment type="subcellular location">
    <subcellularLocation>
        <location evidence="1">Secreted</location>
    </subcellularLocation>
</comment>
<dbReference type="SUPFAM" id="SSF81296">
    <property type="entry name" value="E set domains"/>
    <property type="match status" value="1"/>
</dbReference>
<name>A0ABD0SF75_LOXSC</name>
<dbReference type="FunFam" id="2.60.40.770:FF:000001">
    <property type="entry name" value="NPC intracellular cholesterol transporter 2"/>
    <property type="match status" value="1"/>
</dbReference>
<dbReference type="Gene3D" id="2.60.40.770">
    <property type="match status" value="1"/>
</dbReference>
<dbReference type="EMBL" id="JBEDNZ010000022">
    <property type="protein sequence ID" value="KAL0818478.1"/>
    <property type="molecule type" value="Genomic_DNA"/>
</dbReference>
<proteinExistence type="inferred from homology"/>
<accession>A0ABD0SF75</accession>
<evidence type="ECO:0000256" key="3">
    <source>
        <dbReference type="ARBA" id="ARBA00022525"/>
    </source>
</evidence>
<reference evidence="6 7" key="1">
    <citation type="submission" date="2024-06" db="EMBL/GenBank/DDBJ databases">
        <title>A chromosome-level genome assembly of beet webworm, Loxostege sticticalis.</title>
        <authorList>
            <person name="Zhang Y."/>
        </authorList>
    </citation>
    <scope>NUCLEOTIDE SEQUENCE [LARGE SCALE GENOMIC DNA]</scope>
    <source>
        <strain evidence="6">AQ028</strain>
        <tissue evidence="6">Male pupae</tissue>
    </source>
</reference>
<evidence type="ECO:0000313" key="7">
    <source>
        <dbReference type="Proteomes" id="UP001549921"/>
    </source>
</evidence>
<comment type="caution">
    <text evidence="6">The sequence shown here is derived from an EMBL/GenBank/DDBJ whole genome shotgun (WGS) entry which is preliminary data.</text>
</comment>
<feature type="domain" description="MD-2-related lipid-recognition" evidence="5">
    <location>
        <begin position="19"/>
        <end position="150"/>
    </location>
</feature>
<gene>
    <name evidence="6" type="ORF">ABMA28_008933</name>
</gene>
<dbReference type="GO" id="GO:0005576">
    <property type="term" value="C:extracellular region"/>
    <property type="evidence" value="ECO:0007669"/>
    <property type="project" value="UniProtKB-SubCell"/>
</dbReference>
<comment type="similarity">
    <text evidence="2">Belongs to the NPC2 family.</text>
</comment>
<feature type="signal peptide" evidence="4">
    <location>
        <begin position="1"/>
        <end position="16"/>
    </location>
</feature>
<evidence type="ECO:0000259" key="5">
    <source>
        <dbReference type="Pfam" id="PF02221"/>
    </source>
</evidence>
<dbReference type="AlphaFoldDB" id="A0ABD0SF75"/>
<keyword evidence="3" id="KW-0964">Secreted</keyword>
<organism evidence="6 7">
    <name type="scientific">Loxostege sticticalis</name>
    <name type="common">Beet webworm moth</name>
    <dbReference type="NCBI Taxonomy" id="481309"/>
    <lineage>
        <taxon>Eukaryota</taxon>
        <taxon>Metazoa</taxon>
        <taxon>Ecdysozoa</taxon>
        <taxon>Arthropoda</taxon>
        <taxon>Hexapoda</taxon>
        <taxon>Insecta</taxon>
        <taxon>Pterygota</taxon>
        <taxon>Neoptera</taxon>
        <taxon>Endopterygota</taxon>
        <taxon>Lepidoptera</taxon>
        <taxon>Glossata</taxon>
        <taxon>Ditrysia</taxon>
        <taxon>Pyraloidea</taxon>
        <taxon>Crambidae</taxon>
        <taxon>Pyraustinae</taxon>
        <taxon>Loxostege</taxon>
    </lineage>
</organism>
<evidence type="ECO:0000256" key="4">
    <source>
        <dbReference type="SAM" id="SignalP"/>
    </source>
</evidence>
<feature type="chain" id="PRO_5044882275" description="MD-2-related lipid-recognition domain-containing protein" evidence="4">
    <location>
        <begin position="17"/>
        <end position="157"/>
    </location>
</feature>
<evidence type="ECO:0000313" key="6">
    <source>
        <dbReference type="EMBL" id="KAL0818478.1"/>
    </source>
</evidence>
<evidence type="ECO:0000256" key="2">
    <source>
        <dbReference type="ARBA" id="ARBA00006370"/>
    </source>
</evidence>
<dbReference type="InterPro" id="IPR014756">
    <property type="entry name" value="Ig_E-set"/>
</dbReference>